<reference evidence="1 2" key="1">
    <citation type="journal article" date="2016" name="Int. J. Syst. Evol. Microbiol.">
        <title>Polaribacter haliotis sp. nov., isolated from the gut of abalone Haliotis discus hannai.</title>
        <authorList>
            <person name="Kim Y.O."/>
            <person name="Park I.S."/>
            <person name="Park S."/>
            <person name="Nam B.H."/>
            <person name="Park J.M."/>
            <person name="Kim D.G."/>
            <person name="Yoon J.H."/>
        </authorList>
    </citation>
    <scope>NUCLEOTIDE SEQUENCE [LARGE SCALE GENOMIC DNA]</scope>
    <source>
        <strain evidence="1 2">KCTC 52418</strain>
    </source>
</reference>
<dbReference type="InterPro" id="IPR036249">
    <property type="entry name" value="Thioredoxin-like_sf"/>
</dbReference>
<dbReference type="Gene3D" id="3.40.30.10">
    <property type="entry name" value="Glutaredoxin"/>
    <property type="match status" value="1"/>
</dbReference>
<name>A0A7L8ABY7_9FLAO</name>
<dbReference type="SUPFAM" id="SSF52833">
    <property type="entry name" value="Thioredoxin-like"/>
    <property type="match status" value="1"/>
</dbReference>
<gene>
    <name evidence="1" type="ORF">H9I45_09060</name>
</gene>
<dbReference type="Pfam" id="PF14595">
    <property type="entry name" value="Thioredoxin_9"/>
    <property type="match status" value="1"/>
</dbReference>
<protein>
    <submittedName>
        <fullName evidence="1">Thioredoxin family protein</fullName>
    </submittedName>
</protein>
<sequence length="203" mass="22953">MKEIIEKSLIKTLSYKKYRVLISDLLSAGKSTGSEQSAALTNYSLLNDRRMKRLDKTIKISNETVLEFKQIQEPQIWLVITEGWCGDAAQNLPVINKIAETNSKIDLKIVLRDDNLELMDLFLTNDGRAIPKLIALDTNNDVIFTWGPRPTVATKMVADYKAENGSLDAQFKQDLQVWYNKNKGQSVQDDFIALAKNSVSKEV</sequence>
<evidence type="ECO:0000313" key="1">
    <source>
        <dbReference type="EMBL" id="QOD59516.1"/>
    </source>
</evidence>
<dbReference type="EMBL" id="CP061813">
    <property type="protein sequence ID" value="QOD59516.1"/>
    <property type="molecule type" value="Genomic_DNA"/>
</dbReference>
<dbReference type="Proteomes" id="UP000516764">
    <property type="component" value="Chromosome"/>
</dbReference>
<proteinExistence type="predicted"/>
<dbReference type="RefSeq" id="WP_088354896.1">
    <property type="nucleotide sequence ID" value="NZ_CP061813.1"/>
</dbReference>
<dbReference type="KEGG" id="phal:H9I45_09060"/>
<dbReference type="OrthoDB" id="6120799at2"/>
<keyword evidence="2" id="KW-1185">Reference proteome</keyword>
<dbReference type="AlphaFoldDB" id="A0A7L8ABY7"/>
<accession>A0A7L8ABY7</accession>
<evidence type="ECO:0000313" key="2">
    <source>
        <dbReference type="Proteomes" id="UP000516764"/>
    </source>
</evidence>
<organism evidence="1 2">
    <name type="scientific">Polaribacter haliotis</name>
    <dbReference type="NCBI Taxonomy" id="1888915"/>
    <lineage>
        <taxon>Bacteria</taxon>
        <taxon>Pseudomonadati</taxon>
        <taxon>Bacteroidota</taxon>
        <taxon>Flavobacteriia</taxon>
        <taxon>Flavobacteriales</taxon>
        <taxon>Flavobacteriaceae</taxon>
    </lineage>
</organism>